<dbReference type="GO" id="GO:0031593">
    <property type="term" value="F:polyubiquitin modification-dependent protein binding"/>
    <property type="evidence" value="ECO:0007669"/>
    <property type="project" value="TreeGrafter"/>
</dbReference>
<evidence type="ECO:0000313" key="3">
    <source>
        <dbReference type="EMBL" id="GFH60529.1"/>
    </source>
</evidence>
<dbReference type="Pfam" id="PF24842">
    <property type="entry name" value="UFD1_N2"/>
    <property type="match status" value="1"/>
</dbReference>
<evidence type="ECO:0000259" key="2">
    <source>
        <dbReference type="PROSITE" id="PS50033"/>
    </source>
</evidence>
<reference evidence="3 4" key="1">
    <citation type="journal article" date="2021" name="Sci. Rep.">
        <title>The genome of the diatom Chaetoceros tenuissimus carries an ancient integrated fragment of an extant virus.</title>
        <authorList>
            <person name="Hongo Y."/>
            <person name="Kimura K."/>
            <person name="Takaki Y."/>
            <person name="Yoshida Y."/>
            <person name="Baba S."/>
            <person name="Kobayashi G."/>
            <person name="Nagasaki K."/>
            <person name="Hano T."/>
            <person name="Tomaru Y."/>
        </authorList>
    </citation>
    <scope>NUCLEOTIDE SEQUENCE [LARGE SCALE GENOMIC DNA]</scope>
    <source>
        <strain evidence="3 4">NIES-3715</strain>
    </source>
</reference>
<dbReference type="Gene3D" id="2.40.40.50">
    <property type="entry name" value="Ubiquitin fusion degradation protein UFD1, N-terminal domain"/>
    <property type="match status" value="1"/>
</dbReference>
<evidence type="ECO:0000256" key="1">
    <source>
        <dbReference type="SAM" id="MobiDB-lite"/>
    </source>
</evidence>
<dbReference type="Gene3D" id="3.10.330.10">
    <property type="match status" value="1"/>
</dbReference>
<sequence>MDFGAAEARLAKDHAKLRNKNLSRRRTLASDSASSKAKKAEEYRRKQLEKKKKKDLAEKKMISHVQSGFNSIEQRLGIVQNLGSDGKEIELSSVSVHGLGDKITLPSSILSTLAEKDLLRISQERGQPLFFRLGIKRNDVPYTFPQSEKMKLIMEEYGKKLGTDAGETIKEDDDEHMSEDENNDIDDQSEDIKNRWMEAYLDEMDCKYVSYTYTTVVEFSQDEGFIGIPFSVANNLLQPDSASQIDSRLTVDPAMKSNATETNSDDNDMQSSDSENLEDKTPGHAAYGLFPVPVAPVEVTLLTNLPLGKKCTLQPTMEAIKNGFYNLKNVKLALEQSLIRTRGSLNVGDLMYCWFRGKKFELNVKAVVPSDVRAISCVNCDIEVDIAPAVDNESDLKTAKDDTMVNNDYSRTESGGYRLSDNTPHDMEAENEATDFTWDERVLDVPEEPVGQSDGVVVVQIRGSGKVGRRKFTLGDKVKNLFDFAISEGLITRNDADNGYFKLVTRFPRRVFQLDNDEDESKTLSEINLTKQEMFMIEK</sequence>
<organism evidence="3 4">
    <name type="scientific">Chaetoceros tenuissimus</name>
    <dbReference type="NCBI Taxonomy" id="426638"/>
    <lineage>
        <taxon>Eukaryota</taxon>
        <taxon>Sar</taxon>
        <taxon>Stramenopiles</taxon>
        <taxon>Ochrophyta</taxon>
        <taxon>Bacillariophyta</taxon>
        <taxon>Coscinodiscophyceae</taxon>
        <taxon>Chaetocerotophycidae</taxon>
        <taxon>Chaetocerotales</taxon>
        <taxon>Chaetocerotaceae</taxon>
        <taxon>Chaetoceros</taxon>
    </lineage>
</organism>
<feature type="domain" description="UBX" evidence="2">
    <location>
        <begin position="464"/>
        <end position="537"/>
    </location>
</feature>
<dbReference type="Proteomes" id="UP001054902">
    <property type="component" value="Unassembled WGS sequence"/>
</dbReference>
<evidence type="ECO:0000313" key="4">
    <source>
        <dbReference type="Proteomes" id="UP001054902"/>
    </source>
</evidence>
<dbReference type="GO" id="GO:0006511">
    <property type="term" value="P:ubiquitin-dependent protein catabolic process"/>
    <property type="evidence" value="ECO:0007669"/>
    <property type="project" value="InterPro"/>
</dbReference>
<protein>
    <recommendedName>
        <fullName evidence="2">UBX domain-containing protein</fullName>
    </recommendedName>
</protein>
<dbReference type="InterPro" id="IPR042299">
    <property type="entry name" value="Ufd1-like_Nn"/>
</dbReference>
<dbReference type="InterPro" id="IPR055418">
    <property type="entry name" value="UFD1_N2"/>
</dbReference>
<dbReference type="SUPFAM" id="SSF54236">
    <property type="entry name" value="Ubiquitin-like"/>
    <property type="match status" value="1"/>
</dbReference>
<dbReference type="GO" id="GO:0036503">
    <property type="term" value="P:ERAD pathway"/>
    <property type="evidence" value="ECO:0007669"/>
    <property type="project" value="TreeGrafter"/>
</dbReference>
<dbReference type="CDD" id="cd01767">
    <property type="entry name" value="UBX"/>
    <property type="match status" value="1"/>
</dbReference>
<dbReference type="EMBL" id="BLLK01000069">
    <property type="protein sequence ID" value="GFH60529.1"/>
    <property type="molecule type" value="Genomic_DNA"/>
</dbReference>
<dbReference type="PANTHER" id="PTHR12555">
    <property type="entry name" value="UBIQUITIN FUSION DEGRADATON PROTEIN 1"/>
    <property type="match status" value="1"/>
</dbReference>
<dbReference type="InterPro" id="IPR004854">
    <property type="entry name" value="Ufd1-like"/>
</dbReference>
<gene>
    <name evidence="3" type="ORF">CTEN210_17005</name>
</gene>
<dbReference type="Pfam" id="PF00789">
    <property type="entry name" value="UBX"/>
    <property type="match status" value="1"/>
</dbReference>
<proteinExistence type="predicted"/>
<name>A0AAD3HEU0_9STRA</name>
<feature type="compositionally biased region" description="Basic residues" evidence="1">
    <location>
        <begin position="17"/>
        <end position="27"/>
    </location>
</feature>
<dbReference type="PANTHER" id="PTHR12555:SF13">
    <property type="entry name" value="UBIQUITIN RECOGNITION FACTOR IN ER-ASSOCIATED DEGRADATION PROTEIN 1"/>
    <property type="match status" value="1"/>
</dbReference>
<feature type="region of interest" description="Disordered" evidence="1">
    <location>
        <begin position="15"/>
        <end position="55"/>
    </location>
</feature>
<dbReference type="InterPro" id="IPR001012">
    <property type="entry name" value="UBX_dom"/>
</dbReference>
<dbReference type="AlphaFoldDB" id="A0AAD3HEU0"/>
<accession>A0AAD3HEU0</accession>
<keyword evidence="4" id="KW-1185">Reference proteome</keyword>
<dbReference type="GO" id="GO:0034098">
    <property type="term" value="C:VCP-NPL4-UFD1 AAA ATPase complex"/>
    <property type="evidence" value="ECO:0007669"/>
    <property type="project" value="TreeGrafter"/>
</dbReference>
<feature type="region of interest" description="Disordered" evidence="1">
    <location>
        <begin position="257"/>
        <end position="280"/>
    </location>
</feature>
<dbReference type="PROSITE" id="PS50033">
    <property type="entry name" value="UBX"/>
    <property type="match status" value="1"/>
</dbReference>
<dbReference type="SMART" id="SM00166">
    <property type="entry name" value="UBX"/>
    <property type="match status" value="1"/>
</dbReference>
<dbReference type="InterPro" id="IPR029071">
    <property type="entry name" value="Ubiquitin-like_domsf"/>
</dbReference>
<dbReference type="Gene3D" id="3.10.20.90">
    <property type="entry name" value="Phosphatidylinositol 3-kinase Catalytic Subunit, Chain A, domain 1"/>
    <property type="match status" value="1"/>
</dbReference>
<comment type="caution">
    <text evidence="3">The sequence shown here is derived from an EMBL/GenBank/DDBJ whole genome shotgun (WGS) entry which is preliminary data.</text>
</comment>